<accession>A0AAV6ZMW0</accession>
<keyword evidence="2" id="KW-1185">Reference proteome</keyword>
<dbReference type="EMBL" id="WNYA01000690">
    <property type="protein sequence ID" value="KAG8547538.1"/>
    <property type="molecule type" value="Genomic_DNA"/>
</dbReference>
<proteinExistence type="predicted"/>
<protein>
    <submittedName>
        <fullName evidence="1">Uncharacterized protein</fullName>
    </submittedName>
</protein>
<name>A0AAV6ZMW0_ENGPU</name>
<evidence type="ECO:0000313" key="2">
    <source>
        <dbReference type="Proteomes" id="UP000824782"/>
    </source>
</evidence>
<dbReference type="Proteomes" id="UP000824782">
    <property type="component" value="Unassembled WGS sequence"/>
</dbReference>
<reference evidence="1" key="1">
    <citation type="thesis" date="2020" institute="ProQuest LLC" country="789 East Eisenhower Parkway, Ann Arbor, MI, USA">
        <title>Comparative Genomics and Chromosome Evolution.</title>
        <authorList>
            <person name="Mudd A.B."/>
        </authorList>
    </citation>
    <scope>NUCLEOTIDE SEQUENCE</scope>
    <source>
        <strain evidence="1">237g6f4</strain>
        <tissue evidence="1">Blood</tissue>
    </source>
</reference>
<gene>
    <name evidence="1" type="ORF">GDO81_028081</name>
</gene>
<sequence>MTLFLGSPPPPDPSQCINPLLVLSCAPPPCIPPPLPWFGSAPRSLSWDLGASRAELWQLCVYIYIIIHEI</sequence>
<dbReference type="AlphaFoldDB" id="A0AAV6ZMW0"/>
<organism evidence="1 2">
    <name type="scientific">Engystomops pustulosus</name>
    <name type="common">Tungara frog</name>
    <name type="synonym">Physalaemus pustulosus</name>
    <dbReference type="NCBI Taxonomy" id="76066"/>
    <lineage>
        <taxon>Eukaryota</taxon>
        <taxon>Metazoa</taxon>
        <taxon>Chordata</taxon>
        <taxon>Craniata</taxon>
        <taxon>Vertebrata</taxon>
        <taxon>Euteleostomi</taxon>
        <taxon>Amphibia</taxon>
        <taxon>Batrachia</taxon>
        <taxon>Anura</taxon>
        <taxon>Neobatrachia</taxon>
        <taxon>Hyloidea</taxon>
        <taxon>Leptodactylidae</taxon>
        <taxon>Leiuperinae</taxon>
        <taxon>Engystomops</taxon>
    </lineage>
</organism>
<evidence type="ECO:0000313" key="1">
    <source>
        <dbReference type="EMBL" id="KAG8547538.1"/>
    </source>
</evidence>
<comment type="caution">
    <text evidence="1">The sequence shown here is derived from an EMBL/GenBank/DDBJ whole genome shotgun (WGS) entry which is preliminary data.</text>
</comment>